<evidence type="ECO:0000313" key="2">
    <source>
        <dbReference type="Proteomes" id="UP000431451"/>
    </source>
</evidence>
<dbReference type="Proteomes" id="UP000431451">
    <property type="component" value="Unassembled WGS sequence"/>
</dbReference>
<evidence type="ECO:0000313" key="1">
    <source>
        <dbReference type="EMBL" id="VCT86277.1"/>
    </source>
</evidence>
<protein>
    <submittedName>
        <fullName evidence="1">Uncharacterized protein</fullName>
    </submittedName>
</protein>
<proteinExistence type="predicted"/>
<gene>
    <name evidence="1" type="ORF">CNEONATNEC25_03888</name>
</gene>
<organism evidence="1 2">
    <name type="scientific">Clostridium neonatale</name>
    <dbReference type="NCBI Taxonomy" id="137838"/>
    <lineage>
        <taxon>Bacteria</taxon>
        <taxon>Bacillati</taxon>
        <taxon>Bacillota</taxon>
        <taxon>Clostridia</taxon>
        <taxon>Eubacteriales</taxon>
        <taxon>Clostridiaceae</taxon>
        <taxon>Clostridium</taxon>
    </lineage>
</organism>
<sequence length="160" mass="18334">MLLGGSFIVDYNYSDYNEGNMDFESITEYDKEELYLLNIQHSADIIVILSDILSYVSTIESIELIYNKYDKNTKRVPNPDIPAVQSIQLLMLARVAYTAISFIRYQHLYERKINGEFDFSLEPNVNANISNILRTLGTYYALIAAIGIYNRDISQPIIGI</sequence>
<dbReference type="AlphaFoldDB" id="A0A650MVB7"/>
<reference evidence="1 2" key="1">
    <citation type="submission" date="2018-06" db="EMBL/GenBank/DDBJ databases">
        <authorList>
            <consortium name="IHU Genomes"/>
        </authorList>
    </citation>
    <scope>NUCLEOTIDE SEQUENCE [LARGE SCALE GENOMIC DNA]</scope>
    <source>
        <strain evidence="1 2">NEC25</strain>
    </source>
</reference>
<accession>A0A650MVB7</accession>
<name>A0A650MVB7_9CLOT</name>
<dbReference type="EMBL" id="UWJD01000003">
    <property type="protein sequence ID" value="VCT86277.1"/>
    <property type="molecule type" value="Genomic_DNA"/>
</dbReference>